<accession>A0A3B0TKM8</accession>
<evidence type="ECO:0000256" key="1">
    <source>
        <dbReference type="ARBA" id="ARBA00023015"/>
    </source>
</evidence>
<evidence type="ECO:0000256" key="3">
    <source>
        <dbReference type="ARBA" id="ARBA00023163"/>
    </source>
</evidence>
<keyword evidence="2" id="KW-0238">DNA-binding</keyword>
<dbReference type="Gene3D" id="1.10.10.10">
    <property type="entry name" value="Winged helix-like DNA-binding domain superfamily/Winged helix DNA-binding domain"/>
    <property type="match status" value="1"/>
</dbReference>
<proteinExistence type="predicted"/>
<evidence type="ECO:0000313" key="5">
    <source>
        <dbReference type="EMBL" id="VAW07596.1"/>
    </source>
</evidence>
<organism evidence="5">
    <name type="scientific">hydrothermal vent metagenome</name>
    <dbReference type="NCBI Taxonomy" id="652676"/>
    <lineage>
        <taxon>unclassified sequences</taxon>
        <taxon>metagenomes</taxon>
        <taxon>ecological metagenomes</taxon>
    </lineage>
</organism>
<dbReference type="InterPro" id="IPR036388">
    <property type="entry name" value="WH-like_DNA-bd_sf"/>
</dbReference>
<dbReference type="InterPro" id="IPR000485">
    <property type="entry name" value="AsnC-type_HTH_dom"/>
</dbReference>
<dbReference type="GO" id="GO:0005829">
    <property type="term" value="C:cytosol"/>
    <property type="evidence" value="ECO:0007669"/>
    <property type="project" value="TreeGrafter"/>
</dbReference>
<evidence type="ECO:0000259" key="4">
    <source>
        <dbReference type="PROSITE" id="PS50956"/>
    </source>
</evidence>
<dbReference type="SUPFAM" id="SSF46785">
    <property type="entry name" value="Winged helix' DNA-binding domain"/>
    <property type="match status" value="1"/>
</dbReference>
<dbReference type="PANTHER" id="PTHR30154:SF34">
    <property type="entry name" value="TRANSCRIPTIONAL REGULATOR AZLB"/>
    <property type="match status" value="1"/>
</dbReference>
<dbReference type="GO" id="GO:0043565">
    <property type="term" value="F:sequence-specific DNA binding"/>
    <property type="evidence" value="ECO:0007669"/>
    <property type="project" value="InterPro"/>
</dbReference>
<dbReference type="PROSITE" id="PS50956">
    <property type="entry name" value="HTH_ASNC_2"/>
    <property type="match status" value="1"/>
</dbReference>
<dbReference type="AlphaFoldDB" id="A0A3B0TKM8"/>
<reference evidence="5" key="1">
    <citation type="submission" date="2018-06" db="EMBL/GenBank/DDBJ databases">
        <authorList>
            <person name="Zhirakovskaya E."/>
        </authorList>
    </citation>
    <scope>NUCLEOTIDE SEQUENCE</scope>
</reference>
<protein>
    <recommendedName>
        <fullName evidence="4">HTH asnC-type domain-containing protein</fullName>
    </recommendedName>
</protein>
<dbReference type="InterPro" id="IPR011008">
    <property type="entry name" value="Dimeric_a/b-barrel"/>
</dbReference>
<dbReference type="PRINTS" id="PR00033">
    <property type="entry name" value="HTHASNC"/>
</dbReference>
<name>A0A3B0TKM8_9ZZZZ</name>
<dbReference type="Pfam" id="PF01037">
    <property type="entry name" value="AsnC_trans_reg"/>
    <property type="match status" value="1"/>
</dbReference>
<dbReference type="EMBL" id="UOEK01000409">
    <property type="protein sequence ID" value="VAW07596.1"/>
    <property type="molecule type" value="Genomic_DNA"/>
</dbReference>
<keyword evidence="3" id="KW-0804">Transcription</keyword>
<dbReference type="Gene3D" id="3.30.70.920">
    <property type="match status" value="1"/>
</dbReference>
<feature type="domain" description="HTH asnC-type" evidence="4">
    <location>
        <begin position="1"/>
        <end position="62"/>
    </location>
</feature>
<dbReference type="GO" id="GO:0043200">
    <property type="term" value="P:response to amino acid"/>
    <property type="evidence" value="ECO:0007669"/>
    <property type="project" value="TreeGrafter"/>
</dbReference>
<dbReference type="Pfam" id="PF13404">
    <property type="entry name" value="HTH_AsnC-type"/>
    <property type="match status" value="1"/>
</dbReference>
<dbReference type="PANTHER" id="PTHR30154">
    <property type="entry name" value="LEUCINE-RESPONSIVE REGULATORY PROTEIN"/>
    <property type="match status" value="1"/>
</dbReference>
<dbReference type="SMART" id="SM00344">
    <property type="entry name" value="HTH_ASNC"/>
    <property type="match status" value="1"/>
</dbReference>
<evidence type="ECO:0000256" key="2">
    <source>
        <dbReference type="ARBA" id="ARBA00023125"/>
    </source>
</evidence>
<gene>
    <name evidence="5" type="ORF">MNBD_ACTINO02-412</name>
</gene>
<keyword evidence="1" id="KW-0805">Transcription regulation</keyword>
<sequence length="155" mass="17114">MDTLDRQILQALAADARVPMSQIAKDLGVANATVHQRYKRMQENGTIRGFRLKLDFNQVGLPVSAVVSVSLVSDLSLGEMAAKLRTIPFVDSCFSVTGEFDLLMVVRARSSEHLGVILDEIRLKAQGNTRTLVIMSSHFHSDYRELLGELDNSAP</sequence>
<dbReference type="InterPro" id="IPR019888">
    <property type="entry name" value="Tscrpt_reg_AsnC-like"/>
</dbReference>
<dbReference type="SUPFAM" id="SSF54909">
    <property type="entry name" value="Dimeric alpha+beta barrel"/>
    <property type="match status" value="1"/>
</dbReference>
<dbReference type="InterPro" id="IPR036390">
    <property type="entry name" value="WH_DNA-bd_sf"/>
</dbReference>
<dbReference type="InterPro" id="IPR019887">
    <property type="entry name" value="Tscrpt_reg_AsnC/Lrp_C"/>
</dbReference>